<sequence>MTAGVLEQCPVRPVLLSFSVDERVPLSRTTTLALLDTYAFSDNGFTDVTGFAVVTSC</sequence>
<name>A0ABT1IJ06_9PSEU</name>
<evidence type="ECO:0000313" key="2">
    <source>
        <dbReference type="Proteomes" id="UP001205185"/>
    </source>
</evidence>
<evidence type="ECO:0000313" key="1">
    <source>
        <dbReference type="EMBL" id="MCP2272632.1"/>
    </source>
</evidence>
<reference evidence="1 2" key="1">
    <citation type="submission" date="2022-06" db="EMBL/GenBank/DDBJ databases">
        <title>Genomic Encyclopedia of Archaeal and Bacterial Type Strains, Phase II (KMG-II): from individual species to whole genera.</title>
        <authorList>
            <person name="Goeker M."/>
        </authorList>
    </citation>
    <scope>NUCLEOTIDE SEQUENCE [LARGE SCALE GENOMIC DNA]</scope>
    <source>
        <strain evidence="1 2">DSM 44255</strain>
    </source>
</reference>
<gene>
    <name evidence="1" type="ORF">LV75_005158</name>
</gene>
<proteinExistence type="predicted"/>
<organism evidence="1 2">
    <name type="scientific">Actinokineospora diospyrosa</name>
    <dbReference type="NCBI Taxonomy" id="103728"/>
    <lineage>
        <taxon>Bacteria</taxon>
        <taxon>Bacillati</taxon>
        <taxon>Actinomycetota</taxon>
        <taxon>Actinomycetes</taxon>
        <taxon>Pseudonocardiales</taxon>
        <taxon>Pseudonocardiaceae</taxon>
        <taxon>Actinokineospora</taxon>
    </lineage>
</organism>
<dbReference type="Proteomes" id="UP001205185">
    <property type="component" value="Unassembled WGS sequence"/>
</dbReference>
<protein>
    <submittedName>
        <fullName evidence="1">Uncharacterized protein</fullName>
    </submittedName>
</protein>
<comment type="caution">
    <text evidence="1">The sequence shown here is derived from an EMBL/GenBank/DDBJ whole genome shotgun (WGS) entry which is preliminary data.</text>
</comment>
<keyword evidence="2" id="KW-1185">Reference proteome</keyword>
<accession>A0ABT1IJ06</accession>
<dbReference type="EMBL" id="JAMTCO010000013">
    <property type="protein sequence ID" value="MCP2272632.1"/>
    <property type="molecule type" value="Genomic_DNA"/>
</dbReference>